<organism evidence="2 3">
    <name type="scientific">Cochliobolus heterostrophus (strain C5 / ATCC 48332 / race O)</name>
    <name type="common">Southern corn leaf blight fungus</name>
    <name type="synonym">Bipolaris maydis</name>
    <dbReference type="NCBI Taxonomy" id="701091"/>
    <lineage>
        <taxon>Eukaryota</taxon>
        <taxon>Fungi</taxon>
        <taxon>Dikarya</taxon>
        <taxon>Ascomycota</taxon>
        <taxon>Pezizomycotina</taxon>
        <taxon>Dothideomycetes</taxon>
        <taxon>Pleosporomycetidae</taxon>
        <taxon>Pleosporales</taxon>
        <taxon>Pleosporineae</taxon>
        <taxon>Pleosporaceae</taxon>
        <taxon>Bipolaris</taxon>
    </lineage>
</organism>
<keyword evidence="1" id="KW-0560">Oxidoreductase</keyword>
<dbReference type="PANTHER" id="PTHR43157:SF35">
    <property type="entry name" value="DEHYDROGENASE_REDUCTASE FAMILY PROTEIN, PUTATIVE-RELATED"/>
    <property type="match status" value="1"/>
</dbReference>
<dbReference type="HOGENOM" id="CLU_010194_44_4_1"/>
<dbReference type="AlphaFoldDB" id="M2SV61"/>
<dbReference type="Proteomes" id="UP000016936">
    <property type="component" value="Unassembled WGS sequence"/>
</dbReference>
<gene>
    <name evidence="2" type="ORF">COCHEDRAFT_1180655</name>
</gene>
<evidence type="ECO:0000313" key="2">
    <source>
        <dbReference type="EMBL" id="EMD89250.1"/>
    </source>
</evidence>
<dbReference type="InterPro" id="IPR036291">
    <property type="entry name" value="NAD(P)-bd_dom_sf"/>
</dbReference>
<dbReference type="SUPFAM" id="SSF51735">
    <property type="entry name" value="NAD(P)-binding Rossmann-fold domains"/>
    <property type="match status" value="1"/>
</dbReference>
<dbReference type="GO" id="GO:0016491">
    <property type="term" value="F:oxidoreductase activity"/>
    <property type="evidence" value="ECO:0007669"/>
    <property type="project" value="UniProtKB-KW"/>
</dbReference>
<evidence type="ECO:0000313" key="3">
    <source>
        <dbReference type="Proteomes" id="UP000016936"/>
    </source>
</evidence>
<dbReference type="PRINTS" id="PR00081">
    <property type="entry name" value="GDHRDH"/>
</dbReference>
<protein>
    <submittedName>
        <fullName evidence="2">Uncharacterized protein</fullName>
    </submittedName>
</protein>
<dbReference type="OrthoDB" id="542013at2759"/>
<keyword evidence="3" id="KW-1185">Reference proteome</keyword>
<evidence type="ECO:0000256" key="1">
    <source>
        <dbReference type="ARBA" id="ARBA00023002"/>
    </source>
</evidence>
<dbReference type="InterPro" id="IPR002347">
    <property type="entry name" value="SDR_fam"/>
</dbReference>
<dbReference type="PANTHER" id="PTHR43157">
    <property type="entry name" value="PHOSPHATIDYLINOSITOL-GLYCAN BIOSYNTHESIS CLASS F PROTEIN-RELATED"/>
    <property type="match status" value="1"/>
</dbReference>
<dbReference type="Pfam" id="PF00106">
    <property type="entry name" value="adh_short"/>
    <property type="match status" value="1"/>
</dbReference>
<accession>M2SV61</accession>
<dbReference type="STRING" id="701091.M2SV61"/>
<proteinExistence type="predicted"/>
<name>M2SV61_COCH5</name>
<reference evidence="2 3" key="1">
    <citation type="journal article" date="2012" name="PLoS Pathog.">
        <title>Diverse lifestyles and strategies of plant pathogenesis encoded in the genomes of eighteen Dothideomycetes fungi.</title>
        <authorList>
            <person name="Ohm R.A."/>
            <person name="Feau N."/>
            <person name="Henrissat B."/>
            <person name="Schoch C.L."/>
            <person name="Horwitz B.A."/>
            <person name="Barry K.W."/>
            <person name="Condon B.J."/>
            <person name="Copeland A.C."/>
            <person name="Dhillon B."/>
            <person name="Glaser F."/>
            <person name="Hesse C.N."/>
            <person name="Kosti I."/>
            <person name="LaButti K."/>
            <person name="Lindquist E.A."/>
            <person name="Lucas S."/>
            <person name="Salamov A.A."/>
            <person name="Bradshaw R.E."/>
            <person name="Ciuffetti L."/>
            <person name="Hamelin R.C."/>
            <person name="Kema G.H.J."/>
            <person name="Lawrence C."/>
            <person name="Scott J.A."/>
            <person name="Spatafora J.W."/>
            <person name="Turgeon B.G."/>
            <person name="de Wit P.J.G.M."/>
            <person name="Zhong S."/>
            <person name="Goodwin S.B."/>
            <person name="Grigoriev I.V."/>
        </authorList>
    </citation>
    <scope>NUCLEOTIDE SEQUENCE [LARGE SCALE GENOMIC DNA]</scope>
    <source>
        <strain evidence="3">C5 / ATCC 48332 / race O</strain>
    </source>
</reference>
<dbReference type="EMBL" id="KB445579">
    <property type="protein sequence ID" value="EMD89250.1"/>
    <property type="molecule type" value="Genomic_DNA"/>
</dbReference>
<dbReference type="Gene3D" id="3.40.50.720">
    <property type="entry name" value="NAD(P)-binding Rossmann-like Domain"/>
    <property type="match status" value="1"/>
</dbReference>
<reference evidence="3" key="2">
    <citation type="journal article" date="2013" name="PLoS Genet.">
        <title>Comparative genome structure, secondary metabolite, and effector coding capacity across Cochliobolus pathogens.</title>
        <authorList>
            <person name="Condon B.J."/>
            <person name="Leng Y."/>
            <person name="Wu D."/>
            <person name="Bushley K.E."/>
            <person name="Ohm R.A."/>
            <person name="Otillar R."/>
            <person name="Martin J."/>
            <person name="Schackwitz W."/>
            <person name="Grimwood J."/>
            <person name="MohdZainudin N."/>
            <person name="Xue C."/>
            <person name="Wang R."/>
            <person name="Manning V.A."/>
            <person name="Dhillon B."/>
            <person name="Tu Z.J."/>
            <person name="Steffenson B.J."/>
            <person name="Salamov A."/>
            <person name="Sun H."/>
            <person name="Lowry S."/>
            <person name="LaButti K."/>
            <person name="Han J."/>
            <person name="Copeland A."/>
            <person name="Lindquist E."/>
            <person name="Barry K."/>
            <person name="Schmutz J."/>
            <person name="Baker S.E."/>
            <person name="Ciuffetti L.M."/>
            <person name="Grigoriev I.V."/>
            <person name="Zhong S."/>
            <person name="Turgeon B.G."/>
        </authorList>
    </citation>
    <scope>NUCLEOTIDE SEQUENCE [LARGE SCALE GENOMIC DNA]</scope>
    <source>
        <strain evidence="3">C5 / ATCC 48332 / race O</strain>
    </source>
</reference>
<dbReference type="eggNOG" id="KOG1208">
    <property type="taxonomic scope" value="Eukaryota"/>
</dbReference>
<dbReference type="OMA" id="THHETVI"/>
<sequence>MSFWEKIYSRLIFRSGVGFVYRQLFMHPPPIAAGVKLDGQTAIITGSNTGLGLEAARQLLQLNLARLILAIRSEARGNLAAEALRNEFPYAQVEVWILDMEDPESVYEFATRCQALRRLDIAILNAGVQNKDCVISSKTGREQTFQVNYLSTIMLAVLLLPILKAKGRLVGKPARLTVVTSTTAYFANFNHEKAVLPQFDEKYDVTKWYAREKLLQMIFVRRLAALVDSDEVIINTVCPGLVGGTDIWRTLKTSSLFNIILPVYFALFSRSLEEGASTYVHAVAVAGGESHGGFLSEWGLRPFPVVMYSKRGEKLIKKVLSESREMLGAMNIPNALIQCL</sequence>